<feature type="repeat" description="TPR" evidence="1">
    <location>
        <begin position="556"/>
        <end position="589"/>
    </location>
</feature>
<dbReference type="Pfam" id="PF13424">
    <property type="entry name" value="TPR_12"/>
    <property type="match status" value="1"/>
</dbReference>
<dbReference type="Gene3D" id="1.25.40.10">
    <property type="entry name" value="Tetratricopeptide repeat domain"/>
    <property type="match status" value="2"/>
</dbReference>
<comment type="caution">
    <text evidence="3">The sequence shown here is derived from an EMBL/GenBank/DDBJ whole genome shotgun (WGS) entry which is preliminary data.</text>
</comment>
<dbReference type="PANTHER" id="PTHR44366">
    <property type="entry name" value="UDP-N-ACETYLGLUCOSAMINE--PEPTIDE N-ACETYLGLUCOSAMINYLTRANSFERASE 110 KDA SUBUNIT"/>
    <property type="match status" value="1"/>
</dbReference>
<accession>A0A7W9GDV3</accession>
<dbReference type="SUPFAM" id="SSF81901">
    <property type="entry name" value="HCP-like"/>
    <property type="match status" value="2"/>
</dbReference>
<dbReference type="InterPro" id="IPR037919">
    <property type="entry name" value="OGT"/>
</dbReference>
<sequence>MKAARALARVAAVAVLTVTVGVAINQILNGTTLQPLWLITGLVLAALAETLQQWLARCDAVAGSITPVLWPQLTDTSGRPKTLREVTPRDLGVHANRFATGQQPPYIPRDVDAVLHEALTGGKRLIVVRGPRLAGCTATLAHAVLTHLPGHYRIMAFHHDPSLPLQQVLQHAAHLTARAKTADAVLWLDGLPPERAGDLASLALDTLPATLRIAVTLTRGPDHEQPPDAQLEAFLDQRAVQADLAAISPAERHALRDCDTYAELRPILAEGHDVLMGRLMVSWEELRRALTREGEQSTDRVTLLHAVTDWYRLRLDTHRLLTADILKHLFAQYRREIVDLPLDTPIPVTGRRAALTWAMAADSPARPRLIYQQATGSGRRYAPHPLLTALAEEPEEPAAWPVYDALWTYADQYFEADQRRDIGYAALERQAYPAAIMLLDHSDADIDATVLFRIGVWLSESEDFDGARRWWGKIIATGHLDVAPRAMVNLGVLEKQQGNVEEARRWYREAIATGHPDQAPVAMRCLGMLEEALGNLTGAQHWYRDAIATDHPEEAPKAMTNLGVLEEKLGDFEQARHWYREAIATGHTDGAPRAMANLGMLEEEQGDTAEARRWYGETAATGHHEVAPKAMNNLGMLEEELGDFEQARHWYREAIATGHPDGAPHAMVSLGVLEKRQGDLGEAGRWYRKAIATGHSDQAPVAMRCLGMLEEALGNLTGAQHWYRDAIATDHPEEAPKAMTNLGVLEEKLGDFEQARHWYREAIATGHTDGAPRAMANLGMLEEEQGDTAEARRWYGETAATGHHEVAPKAMNNLGMLEEKLGDFEQARHWYREAIATGHTDEAPRAAAQLRDLDRREKEMQQASWYARYGYLAYADPSMMRRPSASQHPEEEEPPAPQ</sequence>
<proteinExistence type="predicted"/>
<dbReference type="SMART" id="SM00028">
    <property type="entry name" value="TPR"/>
    <property type="match status" value="10"/>
</dbReference>
<keyword evidence="2" id="KW-1133">Transmembrane helix</keyword>
<dbReference type="Pfam" id="PF08238">
    <property type="entry name" value="Sel1"/>
    <property type="match status" value="1"/>
</dbReference>
<dbReference type="InterPro" id="IPR019734">
    <property type="entry name" value="TPR_rpt"/>
</dbReference>
<dbReference type="EMBL" id="JACHMB010000001">
    <property type="protein sequence ID" value="MBB5781868.1"/>
    <property type="molecule type" value="Genomic_DNA"/>
</dbReference>
<keyword evidence="2" id="KW-0472">Membrane</keyword>
<dbReference type="InterPro" id="IPR011990">
    <property type="entry name" value="TPR-like_helical_dom_sf"/>
</dbReference>
<keyword evidence="2" id="KW-0812">Transmembrane</keyword>
<keyword evidence="1" id="KW-0802">TPR repeat</keyword>
<dbReference type="Pfam" id="PF13432">
    <property type="entry name" value="TPR_16"/>
    <property type="match status" value="3"/>
</dbReference>
<dbReference type="PANTHER" id="PTHR44366:SF1">
    <property type="entry name" value="UDP-N-ACETYLGLUCOSAMINE--PEPTIDE N-ACETYLGLUCOSAMINYLTRANSFERASE 110 KDA SUBUNIT"/>
    <property type="match status" value="1"/>
</dbReference>
<dbReference type="Proteomes" id="UP000579153">
    <property type="component" value="Unassembled WGS sequence"/>
</dbReference>
<dbReference type="AlphaFoldDB" id="A0A7W9GDV3"/>
<feature type="transmembrane region" description="Helical" evidence="2">
    <location>
        <begin position="6"/>
        <end position="24"/>
    </location>
</feature>
<keyword evidence="4" id="KW-1185">Reference proteome</keyword>
<evidence type="ECO:0000256" key="1">
    <source>
        <dbReference type="PROSITE-ProRule" id="PRU00339"/>
    </source>
</evidence>
<dbReference type="RefSeq" id="WP_185075087.1">
    <property type="nucleotide sequence ID" value="NZ_JACHMB010000001.1"/>
</dbReference>
<feature type="repeat" description="TPR" evidence="1">
    <location>
        <begin position="736"/>
        <end position="769"/>
    </location>
</feature>
<protein>
    <submittedName>
        <fullName evidence="3">TPR repeat protein</fullName>
    </submittedName>
</protein>
<evidence type="ECO:0000313" key="4">
    <source>
        <dbReference type="Proteomes" id="UP000579153"/>
    </source>
</evidence>
<dbReference type="InterPro" id="IPR006597">
    <property type="entry name" value="Sel1-like"/>
</dbReference>
<name>A0A7W9GDV3_9ACTN</name>
<evidence type="ECO:0000313" key="3">
    <source>
        <dbReference type="EMBL" id="MBB5781868.1"/>
    </source>
</evidence>
<dbReference type="PROSITE" id="PS50005">
    <property type="entry name" value="TPR"/>
    <property type="match status" value="4"/>
</dbReference>
<feature type="repeat" description="TPR" evidence="1">
    <location>
        <begin position="628"/>
        <end position="661"/>
    </location>
</feature>
<gene>
    <name evidence="3" type="ORF">HD596_008624</name>
</gene>
<feature type="repeat" description="TPR" evidence="1">
    <location>
        <begin position="808"/>
        <end position="841"/>
    </location>
</feature>
<organism evidence="3 4">
    <name type="scientific">Nonomuraea jabiensis</name>
    <dbReference type="NCBI Taxonomy" id="882448"/>
    <lineage>
        <taxon>Bacteria</taxon>
        <taxon>Bacillati</taxon>
        <taxon>Actinomycetota</taxon>
        <taxon>Actinomycetes</taxon>
        <taxon>Streptosporangiales</taxon>
        <taxon>Streptosporangiaceae</taxon>
        <taxon>Nonomuraea</taxon>
    </lineage>
</organism>
<reference evidence="3 4" key="1">
    <citation type="submission" date="2020-08" db="EMBL/GenBank/DDBJ databases">
        <title>Sequencing the genomes of 1000 actinobacteria strains.</title>
        <authorList>
            <person name="Klenk H.-P."/>
        </authorList>
    </citation>
    <scope>NUCLEOTIDE SEQUENCE [LARGE SCALE GENOMIC DNA]</scope>
    <source>
        <strain evidence="3 4">DSM 45507</strain>
    </source>
</reference>
<dbReference type="SMART" id="SM00671">
    <property type="entry name" value="SEL1"/>
    <property type="match status" value="8"/>
</dbReference>
<dbReference type="Pfam" id="PF13374">
    <property type="entry name" value="TPR_10"/>
    <property type="match status" value="1"/>
</dbReference>
<dbReference type="GO" id="GO:0097363">
    <property type="term" value="F:protein O-acetylglucosaminyltransferase activity"/>
    <property type="evidence" value="ECO:0007669"/>
    <property type="project" value="TreeGrafter"/>
</dbReference>
<evidence type="ECO:0000256" key="2">
    <source>
        <dbReference type="SAM" id="Phobius"/>
    </source>
</evidence>
<dbReference type="GO" id="GO:0006493">
    <property type="term" value="P:protein O-linked glycosylation"/>
    <property type="evidence" value="ECO:0007669"/>
    <property type="project" value="InterPro"/>
</dbReference>